<dbReference type="PROSITE" id="PS00371">
    <property type="entry name" value="PTS_EIIA_TYPE_1_HIS"/>
    <property type="match status" value="1"/>
</dbReference>
<keyword evidence="6" id="KW-0418">Kinase</keyword>
<evidence type="ECO:0000256" key="4">
    <source>
        <dbReference type="ARBA" id="ARBA00022679"/>
    </source>
</evidence>
<dbReference type="Proteomes" id="UP000280960">
    <property type="component" value="Chromosome"/>
</dbReference>
<name>A0A3G2R9Z9_9FIRM</name>
<dbReference type="KEGG" id="bacg:D2962_13855"/>
<accession>A0A3G2R9Z9</accession>
<dbReference type="Pfam" id="PF00358">
    <property type="entry name" value="PTS_EIIA_1"/>
    <property type="match status" value="1"/>
</dbReference>
<keyword evidence="5" id="KW-0598">Phosphotransferase system</keyword>
<dbReference type="GO" id="GO:0016301">
    <property type="term" value="F:kinase activity"/>
    <property type="evidence" value="ECO:0007669"/>
    <property type="project" value="UniProtKB-KW"/>
</dbReference>
<comment type="subcellular location">
    <subcellularLocation>
        <location evidence="1">Cytoplasm</location>
    </subcellularLocation>
</comment>
<keyword evidence="9" id="KW-1185">Reference proteome</keyword>
<dbReference type="SUPFAM" id="SSF51261">
    <property type="entry name" value="Duplicated hybrid motif"/>
    <property type="match status" value="1"/>
</dbReference>
<reference evidence="8 9" key="1">
    <citation type="submission" date="2018-10" db="EMBL/GenBank/DDBJ databases">
        <authorList>
            <person name="Zhang X."/>
        </authorList>
    </citation>
    <scope>NUCLEOTIDE SEQUENCE [LARGE SCALE GENOMIC DNA]</scope>
    <source>
        <strain evidence="8 9">SK-G1</strain>
    </source>
</reference>
<dbReference type="FunFam" id="2.70.70.10:FF:000001">
    <property type="entry name" value="PTS system glucose-specific IIA component"/>
    <property type="match status" value="1"/>
</dbReference>
<evidence type="ECO:0000259" key="7">
    <source>
        <dbReference type="PROSITE" id="PS51093"/>
    </source>
</evidence>
<keyword evidence="3 8" id="KW-0762">Sugar transport</keyword>
<evidence type="ECO:0000256" key="3">
    <source>
        <dbReference type="ARBA" id="ARBA00022597"/>
    </source>
</evidence>
<dbReference type="InterPro" id="IPR011055">
    <property type="entry name" value="Dup_hybrid_motif"/>
</dbReference>
<feature type="domain" description="PTS EIIA type-1" evidence="7">
    <location>
        <begin position="13"/>
        <end position="117"/>
    </location>
</feature>
<evidence type="ECO:0000313" key="8">
    <source>
        <dbReference type="EMBL" id="AYO32310.1"/>
    </source>
</evidence>
<dbReference type="PANTHER" id="PTHR45008">
    <property type="entry name" value="PTS SYSTEM GLUCOSE-SPECIFIC EIIA COMPONENT"/>
    <property type="match status" value="1"/>
</dbReference>
<keyword evidence="2" id="KW-0813">Transport</keyword>
<evidence type="ECO:0000256" key="6">
    <source>
        <dbReference type="ARBA" id="ARBA00022777"/>
    </source>
</evidence>
<dbReference type="Gene3D" id="2.70.70.10">
    <property type="entry name" value="Glucose Permease (Domain IIA)"/>
    <property type="match status" value="1"/>
</dbReference>
<gene>
    <name evidence="8" type="ORF">D2962_13855</name>
</gene>
<dbReference type="GO" id="GO:0005737">
    <property type="term" value="C:cytoplasm"/>
    <property type="evidence" value="ECO:0007669"/>
    <property type="project" value="UniProtKB-SubCell"/>
</dbReference>
<evidence type="ECO:0000256" key="5">
    <source>
        <dbReference type="ARBA" id="ARBA00022683"/>
    </source>
</evidence>
<keyword evidence="4" id="KW-0808">Transferase</keyword>
<evidence type="ECO:0000313" key="9">
    <source>
        <dbReference type="Proteomes" id="UP000280960"/>
    </source>
</evidence>
<proteinExistence type="predicted"/>
<dbReference type="AlphaFoldDB" id="A0A3G2R9Z9"/>
<evidence type="ECO:0000256" key="2">
    <source>
        <dbReference type="ARBA" id="ARBA00022448"/>
    </source>
</evidence>
<dbReference type="PANTHER" id="PTHR45008:SF1">
    <property type="entry name" value="PTS SYSTEM GLUCOSE-SPECIFIC EIIA COMPONENT"/>
    <property type="match status" value="1"/>
</dbReference>
<protein>
    <submittedName>
        <fullName evidence="8">PTS glucose transporter subunit IIA</fullName>
    </submittedName>
</protein>
<sequence>MSGKVLNLSDLPDEVFAQKMVGDGMAIEPSEGIVVAPFDGRVKQVFSTGHALVVESKEGLAVLIHIGIDTVNLKGEGFIILVTEGQDVKTGEPLIEFDMKLIAKNNYSLKSPIVLPEGDGIKEIEFTGEKEVMKGRDVLMNVKMK</sequence>
<dbReference type="EMBL" id="CP033169">
    <property type="protein sequence ID" value="AYO32310.1"/>
    <property type="molecule type" value="Genomic_DNA"/>
</dbReference>
<dbReference type="GO" id="GO:0009401">
    <property type="term" value="P:phosphoenolpyruvate-dependent sugar phosphotransferase system"/>
    <property type="evidence" value="ECO:0007669"/>
    <property type="project" value="UniProtKB-KW"/>
</dbReference>
<dbReference type="InterPro" id="IPR050890">
    <property type="entry name" value="PTS_EIIA_component"/>
</dbReference>
<dbReference type="InterPro" id="IPR001127">
    <property type="entry name" value="PTS_EIIA_1_perm"/>
</dbReference>
<dbReference type="PROSITE" id="PS51093">
    <property type="entry name" value="PTS_EIIA_TYPE_1"/>
    <property type="match status" value="1"/>
</dbReference>
<evidence type="ECO:0000256" key="1">
    <source>
        <dbReference type="ARBA" id="ARBA00004496"/>
    </source>
</evidence>
<organism evidence="8 9">
    <name type="scientific">Biomaibacter acetigenes</name>
    <dbReference type="NCBI Taxonomy" id="2316383"/>
    <lineage>
        <taxon>Bacteria</taxon>
        <taxon>Bacillati</taxon>
        <taxon>Bacillota</taxon>
        <taxon>Clostridia</taxon>
        <taxon>Thermosediminibacterales</taxon>
        <taxon>Tepidanaerobacteraceae</taxon>
        <taxon>Biomaibacter</taxon>
    </lineage>
</organism>
<dbReference type="NCBIfam" id="TIGR00830">
    <property type="entry name" value="PTBA"/>
    <property type="match status" value="1"/>
</dbReference>